<keyword evidence="6" id="KW-0472">Membrane</keyword>
<proteinExistence type="predicted"/>
<keyword evidence="1" id="KW-1003">Cell membrane</keyword>
<evidence type="ECO:0000256" key="2">
    <source>
        <dbReference type="ARBA" id="ARBA00022618"/>
    </source>
</evidence>
<dbReference type="OrthoDB" id="1748794at2"/>
<accession>N2BHQ8</accession>
<dbReference type="Proteomes" id="UP000012589">
    <property type="component" value="Unassembled WGS sequence"/>
</dbReference>
<evidence type="ECO:0000256" key="1">
    <source>
        <dbReference type="ARBA" id="ARBA00022475"/>
    </source>
</evidence>
<dbReference type="InterPro" id="IPR050487">
    <property type="entry name" value="FtsQ_DivIB"/>
</dbReference>
<evidence type="ECO:0000256" key="3">
    <source>
        <dbReference type="ARBA" id="ARBA00022692"/>
    </source>
</evidence>
<dbReference type="GO" id="GO:0051301">
    <property type="term" value="P:cell division"/>
    <property type="evidence" value="ECO:0007669"/>
    <property type="project" value="UniProtKB-KW"/>
</dbReference>
<evidence type="ECO:0000313" key="8">
    <source>
        <dbReference type="Proteomes" id="UP000012589"/>
    </source>
</evidence>
<keyword evidence="3 6" id="KW-0812">Transmembrane</keyword>
<feature type="transmembrane region" description="Helical" evidence="6">
    <location>
        <begin position="15"/>
        <end position="37"/>
    </location>
</feature>
<organism evidence="7 8">
    <name type="scientific">Eubacterium plexicaudatum ASF492</name>
    <dbReference type="NCBI Taxonomy" id="1235802"/>
    <lineage>
        <taxon>Bacteria</taxon>
        <taxon>Bacillati</taxon>
        <taxon>Bacillota</taxon>
        <taxon>Clostridia</taxon>
        <taxon>Eubacteriales</taxon>
        <taxon>Eubacteriaceae</taxon>
        <taxon>Eubacterium</taxon>
    </lineage>
</organism>
<keyword evidence="4 6" id="KW-1133">Transmembrane helix</keyword>
<dbReference type="HOGENOM" id="CLU_063194_0_0_9"/>
<name>N2BHQ8_9FIRM</name>
<dbReference type="STRING" id="1235802.C823_00746"/>
<dbReference type="PATRIC" id="fig|1235802.3.peg.802"/>
<keyword evidence="2" id="KW-0132">Cell division</keyword>
<gene>
    <name evidence="7" type="ORF">C823_00746</name>
</gene>
<comment type="caution">
    <text evidence="7">The sequence shown here is derived from an EMBL/GenBank/DDBJ whole genome shotgun (WGS) entry which is preliminary data.</text>
</comment>
<keyword evidence="8" id="KW-1185">Reference proteome</keyword>
<dbReference type="eggNOG" id="COG1589">
    <property type="taxonomic scope" value="Bacteria"/>
</dbReference>
<dbReference type="GO" id="GO:0005886">
    <property type="term" value="C:plasma membrane"/>
    <property type="evidence" value="ECO:0007669"/>
    <property type="project" value="TreeGrafter"/>
</dbReference>
<evidence type="ECO:0000256" key="5">
    <source>
        <dbReference type="ARBA" id="ARBA00023306"/>
    </source>
</evidence>
<dbReference type="AlphaFoldDB" id="N2BHQ8"/>
<reference evidence="7 8" key="1">
    <citation type="journal article" date="2014" name="Genome Announc.">
        <title>Draft genome sequences of the altered schaedler flora, a defined bacterial community from gnotobiotic mice.</title>
        <authorList>
            <person name="Wannemuehler M.J."/>
            <person name="Overstreet A.M."/>
            <person name="Ward D.V."/>
            <person name="Phillips G.J."/>
        </authorList>
    </citation>
    <scope>NUCLEOTIDE SEQUENCE [LARGE SCALE GENOMIC DNA]</scope>
    <source>
        <strain evidence="7 8">ASF492</strain>
    </source>
</reference>
<dbReference type="PANTHER" id="PTHR37820:SF1">
    <property type="entry name" value="CELL DIVISION PROTEIN FTSQ"/>
    <property type="match status" value="1"/>
</dbReference>
<dbReference type="PANTHER" id="PTHR37820">
    <property type="entry name" value="CELL DIVISION PROTEIN DIVIB"/>
    <property type="match status" value="1"/>
</dbReference>
<keyword evidence="5" id="KW-0131">Cell cycle</keyword>
<dbReference type="EMBL" id="AQFT01000023">
    <property type="protein sequence ID" value="EMZ36379.1"/>
    <property type="molecule type" value="Genomic_DNA"/>
</dbReference>
<sequence>MIRKNRKKRARRKRILIFLLVFLMLAAILILIGITGFKLKKVQVSGNELYSDQQIKDSVLNDEYSWNTLYVVFKYRLFQMRKIPFIDEMEIEMVSPGTIHIKVYEKAMIGYIAVNNQNVYFDKDGFVVEISKRQIEHVPKVDGIECKEVIVYEKLNLDDENVLSFLLTFSHQLMKYDLVPETIVFHENSITAEFGKMKAEIGDSGYLVEKVMRLDAVMPQLKGKKGTLHLENWTPLTTDIIFEPD</sequence>
<evidence type="ECO:0000256" key="6">
    <source>
        <dbReference type="SAM" id="Phobius"/>
    </source>
</evidence>
<evidence type="ECO:0000313" key="7">
    <source>
        <dbReference type="EMBL" id="EMZ36379.1"/>
    </source>
</evidence>
<evidence type="ECO:0000256" key="4">
    <source>
        <dbReference type="ARBA" id="ARBA00022989"/>
    </source>
</evidence>
<protein>
    <submittedName>
        <fullName evidence="7">Uncharacterized protein</fullName>
    </submittedName>
</protein>